<name>A0AAV5NJQ0_9VIBR</name>
<dbReference type="PANTHER" id="PTHR24321:SF8">
    <property type="entry name" value="ESTRADIOL 17-BETA-DEHYDROGENASE 8-RELATED"/>
    <property type="match status" value="1"/>
</dbReference>
<dbReference type="InterPro" id="IPR002347">
    <property type="entry name" value="SDR_fam"/>
</dbReference>
<dbReference type="AlphaFoldDB" id="A0AAV5NJQ0"/>
<dbReference type="SUPFAM" id="SSF51735">
    <property type="entry name" value="NAD(P)-binding Rossmann-fold domains"/>
    <property type="match status" value="1"/>
</dbReference>
<comment type="similarity">
    <text evidence="1">Belongs to the short-chain dehydrogenases/reductases (SDR) family.</text>
</comment>
<dbReference type="RefSeq" id="WP_126606929.1">
    <property type="nucleotide sequence ID" value="NZ_AP025145.1"/>
</dbReference>
<proteinExistence type="inferred from homology"/>
<dbReference type="Proteomes" id="UP001156690">
    <property type="component" value="Unassembled WGS sequence"/>
</dbReference>
<gene>
    <name evidence="3" type="ORF">GCM10007932_01990</name>
</gene>
<dbReference type="Gene3D" id="3.40.50.720">
    <property type="entry name" value="NAD(P)-binding Rossmann-like Domain"/>
    <property type="match status" value="1"/>
</dbReference>
<evidence type="ECO:0000256" key="1">
    <source>
        <dbReference type="ARBA" id="ARBA00006484"/>
    </source>
</evidence>
<dbReference type="InterPro" id="IPR036291">
    <property type="entry name" value="NAD(P)-bd_dom_sf"/>
</dbReference>
<evidence type="ECO:0000256" key="2">
    <source>
        <dbReference type="ARBA" id="ARBA00023002"/>
    </source>
</evidence>
<evidence type="ECO:0000313" key="4">
    <source>
        <dbReference type="Proteomes" id="UP001156690"/>
    </source>
</evidence>
<dbReference type="PRINTS" id="PR00081">
    <property type="entry name" value="GDHRDH"/>
</dbReference>
<dbReference type="PRINTS" id="PR00080">
    <property type="entry name" value="SDRFAMILY"/>
</dbReference>
<dbReference type="CDD" id="cd05233">
    <property type="entry name" value="SDR_c"/>
    <property type="match status" value="1"/>
</dbReference>
<reference evidence="4" key="1">
    <citation type="journal article" date="2019" name="Int. J. Syst. Evol. Microbiol.">
        <title>The Global Catalogue of Microorganisms (GCM) 10K type strain sequencing project: providing services to taxonomists for standard genome sequencing and annotation.</title>
        <authorList>
            <consortium name="The Broad Institute Genomics Platform"/>
            <consortium name="The Broad Institute Genome Sequencing Center for Infectious Disease"/>
            <person name="Wu L."/>
            <person name="Ma J."/>
        </authorList>
    </citation>
    <scope>NUCLEOTIDE SEQUENCE [LARGE SCALE GENOMIC DNA]</scope>
    <source>
        <strain evidence="4">NBRC 15640</strain>
    </source>
</reference>
<organism evidence="3 4">
    <name type="scientific">Vibrio penaeicida</name>
    <dbReference type="NCBI Taxonomy" id="104609"/>
    <lineage>
        <taxon>Bacteria</taxon>
        <taxon>Pseudomonadati</taxon>
        <taxon>Pseudomonadota</taxon>
        <taxon>Gammaproteobacteria</taxon>
        <taxon>Vibrionales</taxon>
        <taxon>Vibrionaceae</taxon>
        <taxon>Vibrio</taxon>
    </lineage>
</organism>
<dbReference type="InterPro" id="IPR020904">
    <property type="entry name" value="Sc_DH/Rdtase_CS"/>
</dbReference>
<protein>
    <submittedName>
        <fullName evidence="3">3-oxoacyl-ACP reductase</fullName>
    </submittedName>
</protein>
<dbReference type="PANTHER" id="PTHR24321">
    <property type="entry name" value="DEHYDROGENASES, SHORT CHAIN"/>
    <property type="match status" value="1"/>
</dbReference>
<accession>A0AAV5NJQ0</accession>
<dbReference type="PROSITE" id="PS00061">
    <property type="entry name" value="ADH_SHORT"/>
    <property type="match status" value="1"/>
</dbReference>
<keyword evidence="2" id="KW-0560">Oxidoreductase</keyword>
<dbReference type="EMBL" id="BSNX01000002">
    <property type="protein sequence ID" value="GLQ70839.1"/>
    <property type="molecule type" value="Genomic_DNA"/>
</dbReference>
<sequence length="245" mass="26719">MKTALITGGSKGIGLEMVRRLLEQGFQVITCSRNKSGWDESIRQYPILEAVDYHVTDISDEAALKTLFGHVAQRYGKLDIAVNNASPAIGSLGEFHTVAQEKLKDTLNHDFWAQAVCLQSELNLMSEGAAIVNVSSINGLRPTPNASMYSAAKHAIEGLTRSLAIENIERGIRINAVAPGVTWTPRWEERAKTDPNIRESVSQAVPMKRFAKTEEVADAIEFLLSDKASYIVGHTLVVDGGITLS</sequence>
<dbReference type="Pfam" id="PF13561">
    <property type="entry name" value="adh_short_C2"/>
    <property type="match status" value="1"/>
</dbReference>
<dbReference type="FunFam" id="3.40.50.720:FF:000084">
    <property type="entry name" value="Short-chain dehydrogenase reductase"/>
    <property type="match status" value="1"/>
</dbReference>
<evidence type="ECO:0000313" key="3">
    <source>
        <dbReference type="EMBL" id="GLQ70839.1"/>
    </source>
</evidence>
<comment type="caution">
    <text evidence="3">The sequence shown here is derived from an EMBL/GenBank/DDBJ whole genome shotgun (WGS) entry which is preliminary data.</text>
</comment>
<dbReference type="GO" id="GO:0016491">
    <property type="term" value="F:oxidoreductase activity"/>
    <property type="evidence" value="ECO:0007669"/>
    <property type="project" value="UniProtKB-KW"/>
</dbReference>
<keyword evidence="4" id="KW-1185">Reference proteome</keyword>